<dbReference type="EMBL" id="SMOL01000120">
    <property type="protein sequence ID" value="KAB2632334.1"/>
    <property type="molecule type" value="Genomic_DNA"/>
</dbReference>
<gene>
    <name evidence="1" type="ORF">D8674_028581</name>
</gene>
<evidence type="ECO:0000313" key="2">
    <source>
        <dbReference type="Proteomes" id="UP000327157"/>
    </source>
</evidence>
<dbReference type="AlphaFoldDB" id="A0A5N5IA38"/>
<accession>A0A5N5IA38</accession>
<reference evidence="1 2" key="1">
    <citation type="submission" date="2019-09" db="EMBL/GenBank/DDBJ databases">
        <authorList>
            <person name="Ou C."/>
        </authorList>
    </citation>
    <scope>NUCLEOTIDE SEQUENCE [LARGE SCALE GENOMIC DNA]</scope>
    <source>
        <strain evidence="1">S2</strain>
        <tissue evidence="1">Leaf</tissue>
    </source>
</reference>
<evidence type="ECO:0000313" key="1">
    <source>
        <dbReference type="EMBL" id="KAB2632334.1"/>
    </source>
</evidence>
<name>A0A5N5IA38_9ROSA</name>
<reference evidence="2" key="2">
    <citation type="submission" date="2019-10" db="EMBL/GenBank/DDBJ databases">
        <title>A de novo genome assembly of a pear dwarfing rootstock.</title>
        <authorList>
            <person name="Wang F."/>
            <person name="Wang J."/>
            <person name="Li S."/>
            <person name="Zhang Y."/>
            <person name="Fang M."/>
            <person name="Ma L."/>
            <person name="Zhao Y."/>
            <person name="Jiang S."/>
        </authorList>
    </citation>
    <scope>NUCLEOTIDE SEQUENCE [LARGE SCALE GENOMIC DNA]</scope>
</reference>
<keyword evidence="2" id="KW-1185">Reference proteome</keyword>
<sequence length="87" mass="9223">MAIMMMAWAVVSGVLREREKESVLIGICLLCVAALSPSFLFPLSTAAARVCRAADPSALLNDDSPLHTCDGLLVPPHRLGLCDTATQ</sequence>
<comment type="caution">
    <text evidence="1">The sequence shown here is derived from an EMBL/GenBank/DDBJ whole genome shotgun (WGS) entry which is preliminary data.</text>
</comment>
<proteinExistence type="predicted"/>
<protein>
    <submittedName>
        <fullName evidence="1">Uncharacterized protein</fullName>
    </submittedName>
</protein>
<organism evidence="1 2">
    <name type="scientific">Pyrus ussuriensis x Pyrus communis</name>
    <dbReference type="NCBI Taxonomy" id="2448454"/>
    <lineage>
        <taxon>Eukaryota</taxon>
        <taxon>Viridiplantae</taxon>
        <taxon>Streptophyta</taxon>
        <taxon>Embryophyta</taxon>
        <taxon>Tracheophyta</taxon>
        <taxon>Spermatophyta</taxon>
        <taxon>Magnoliopsida</taxon>
        <taxon>eudicotyledons</taxon>
        <taxon>Gunneridae</taxon>
        <taxon>Pentapetalae</taxon>
        <taxon>rosids</taxon>
        <taxon>fabids</taxon>
        <taxon>Rosales</taxon>
        <taxon>Rosaceae</taxon>
        <taxon>Amygdaloideae</taxon>
        <taxon>Maleae</taxon>
        <taxon>Pyrus</taxon>
    </lineage>
</organism>
<dbReference type="Proteomes" id="UP000327157">
    <property type="component" value="Chromosome 6"/>
</dbReference>
<reference evidence="1 2" key="3">
    <citation type="submission" date="2019-11" db="EMBL/GenBank/DDBJ databases">
        <title>A de novo genome assembly of a pear dwarfing rootstock.</title>
        <authorList>
            <person name="Wang F."/>
            <person name="Wang J."/>
            <person name="Li S."/>
            <person name="Zhang Y."/>
            <person name="Fang M."/>
            <person name="Ma L."/>
            <person name="Zhao Y."/>
            <person name="Jiang S."/>
        </authorList>
    </citation>
    <scope>NUCLEOTIDE SEQUENCE [LARGE SCALE GENOMIC DNA]</scope>
    <source>
        <strain evidence="1">S2</strain>
        <tissue evidence="1">Leaf</tissue>
    </source>
</reference>